<evidence type="ECO:0000256" key="3">
    <source>
        <dbReference type="ARBA" id="ARBA00008773"/>
    </source>
</evidence>
<keyword evidence="5" id="KW-0325">Glycoprotein</keyword>
<dbReference type="Pfam" id="PF00332">
    <property type="entry name" value="Glyco_hydro_17"/>
    <property type="match status" value="1"/>
</dbReference>
<comment type="similarity">
    <text evidence="3 11">Belongs to the glycosyl hydrolase 17 family.</text>
</comment>
<dbReference type="GO" id="GO:0098552">
    <property type="term" value="C:side of membrane"/>
    <property type="evidence" value="ECO:0007669"/>
    <property type="project" value="UniProtKB-KW"/>
</dbReference>
<keyword evidence="5" id="KW-0472">Membrane</keyword>
<dbReference type="Pfam" id="PF07983">
    <property type="entry name" value="X8"/>
    <property type="match status" value="1"/>
</dbReference>
<keyword evidence="7" id="KW-0378">Hydrolase</keyword>
<evidence type="ECO:0000256" key="10">
    <source>
        <dbReference type="ARBA" id="ARBA00033417"/>
    </source>
</evidence>
<name>A0A4V6A8Z3_POPAL</name>
<evidence type="ECO:0000259" key="13">
    <source>
        <dbReference type="SMART" id="SM00768"/>
    </source>
</evidence>
<proteinExistence type="inferred from homology"/>
<reference evidence="14" key="1">
    <citation type="submission" date="2018-10" db="EMBL/GenBank/DDBJ databases">
        <title>Population genomic analysis revealed the cold adaptation of white poplar.</title>
        <authorList>
            <person name="Liu Y.-J."/>
        </authorList>
    </citation>
    <scope>NUCLEOTIDE SEQUENCE [LARGE SCALE GENOMIC DNA]</scope>
    <source>
        <strain evidence="14">PAL-ZL1</strain>
    </source>
</reference>
<keyword evidence="6 12" id="KW-0732">Signal</keyword>
<dbReference type="SUPFAM" id="SSF51445">
    <property type="entry name" value="(Trans)glycosidases"/>
    <property type="match status" value="1"/>
</dbReference>
<feature type="domain" description="X8" evidence="13">
    <location>
        <begin position="181"/>
        <end position="245"/>
    </location>
</feature>
<dbReference type="EC" id="3.2.1.39" evidence="4"/>
<keyword evidence="5" id="KW-0336">GPI-anchor</keyword>
<dbReference type="PANTHER" id="PTHR31044:SF57">
    <property type="entry name" value="CARBOHYDRATE-BINDING X8 DOMAIN SUPERFAMILY PROTEIN"/>
    <property type="match status" value="1"/>
</dbReference>
<dbReference type="Gene3D" id="3.20.20.80">
    <property type="entry name" value="Glycosidases"/>
    <property type="match status" value="1"/>
</dbReference>
<feature type="chain" id="PRO_5020989678" description="glucan endo-1,3-beta-D-glucosidase" evidence="12">
    <location>
        <begin position="24"/>
        <end position="247"/>
    </location>
</feature>
<evidence type="ECO:0000256" key="9">
    <source>
        <dbReference type="ARBA" id="ARBA00033335"/>
    </source>
</evidence>
<evidence type="ECO:0000256" key="2">
    <source>
        <dbReference type="ARBA" id="ARBA00004609"/>
    </source>
</evidence>
<comment type="subcellular location">
    <subcellularLocation>
        <location evidence="2">Cell membrane</location>
        <topology evidence="2">Lipid-anchor</topology>
        <topology evidence="2">GPI-anchor</topology>
    </subcellularLocation>
</comment>
<dbReference type="SMART" id="SM00768">
    <property type="entry name" value="X8"/>
    <property type="match status" value="1"/>
</dbReference>
<protein>
    <recommendedName>
        <fullName evidence="4">glucan endo-1,3-beta-D-glucosidase</fullName>
        <ecNumber evidence="4">3.2.1.39</ecNumber>
    </recommendedName>
    <alternativeName>
        <fullName evidence="9">(1-&gt;3)-beta-glucan endohydrolase</fullName>
    </alternativeName>
    <alternativeName>
        <fullName evidence="10">Beta-1,3-endoglucanase</fullName>
    </alternativeName>
</protein>
<keyword evidence="8" id="KW-0326">Glycosidase</keyword>
<feature type="signal peptide" evidence="12">
    <location>
        <begin position="1"/>
        <end position="23"/>
    </location>
</feature>
<dbReference type="InterPro" id="IPR000490">
    <property type="entry name" value="Glyco_hydro_17"/>
</dbReference>
<dbReference type="GO" id="GO:0005975">
    <property type="term" value="P:carbohydrate metabolic process"/>
    <property type="evidence" value="ECO:0007669"/>
    <property type="project" value="InterPro"/>
</dbReference>
<dbReference type="STRING" id="43335.A0A4V6A8Z3"/>
<comment type="catalytic activity">
    <reaction evidence="1">
        <text>Hydrolysis of (1-&gt;3)-beta-D-glucosidic linkages in (1-&gt;3)-beta-D-glucans.</text>
        <dbReference type="EC" id="3.2.1.39"/>
    </reaction>
</comment>
<evidence type="ECO:0000256" key="11">
    <source>
        <dbReference type="RuleBase" id="RU004335"/>
    </source>
</evidence>
<dbReference type="InterPro" id="IPR012946">
    <property type="entry name" value="X8"/>
</dbReference>
<dbReference type="GO" id="GO:0009506">
    <property type="term" value="C:plasmodesma"/>
    <property type="evidence" value="ECO:0007669"/>
    <property type="project" value="UniProtKB-ARBA"/>
</dbReference>
<evidence type="ECO:0000313" key="14">
    <source>
        <dbReference type="EMBL" id="TKS03136.1"/>
    </source>
</evidence>
<evidence type="ECO:0000256" key="1">
    <source>
        <dbReference type="ARBA" id="ARBA00000382"/>
    </source>
</evidence>
<dbReference type="AlphaFoldDB" id="A0A4V6A8Z3"/>
<gene>
    <name evidence="14" type="ORF">D5086_0000151330</name>
</gene>
<dbReference type="PANTHER" id="PTHR31044">
    <property type="entry name" value="BETA-1,3 GLUCANASE"/>
    <property type="match status" value="1"/>
</dbReference>
<organism evidence="14">
    <name type="scientific">Populus alba</name>
    <name type="common">White poplar</name>
    <dbReference type="NCBI Taxonomy" id="43335"/>
    <lineage>
        <taxon>Eukaryota</taxon>
        <taxon>Viridiplantae</taxon>
        <taxon>Streptophyta</taxon>
        <taxon>Embryophyta</taxon>
        <taxon>Tracheophyta</taxon>
        <taxon>Spermatophyta</taxon>
        <taxon>Magnoliopsida</taxon>
        <taxon>eudicotyledons</taxon>
        <taxon>Gunneridae</taxon>
        <taxon>Pentapetalae</taxon>
        <taxon>rosids</taxon>
        <taxon>fabids</taxon>
        <taxon>Malpighiales</taxon>
        <taxon>Salicaceae</taxon>
        <taxon>Saliceae</taxon>
        <taxon>Populus</taxon>
    </lineage>
</organism>
<dbReference type="GO" id="GO:0042973">
    <property type="term" value="F:glucan endo-1,3-beta-D-glucosidase activity"/>
    <property type="evidence" value="ECO:0007669"/>
    <property type="project" value="UniProtKB-EC"/>
</dbReference>
<dbReference type="InterPro" id="IPR044788">
    <property type="entry name" value="X8_dom_prot"/>
</dbReference>
<dbReference type="InterPro" id="IPR017853">
    <property type="entry name" value="GH"/>
</dbReference>
<evidence type="ECO:0000256" key="8">
    <source>
        <dbReference type="ARBA" id="ARBA00023295"/>
    </source>
</evidence>
<keyword evidence="5" id="KW-0449">Lipoprotein</keyword>
<evidence type="ECO:0000256" key="6">
    <source>
        <dbReference type="ARBA" id="ARBA00022729"/>
    </source>
</evidence>
<comment type="caution">
    <text evidence="14">The sequence shown here is derived from an EMBL/GenBank/DDBJ whole genome shotgun (WGS) entry which is preliminary data.</text>
</comment>
<dbReference type="EMBL" id="RCHU01000504">
    <property type="protein sequence ID" value="TKS03136.1"/>
    <property type="molecule type" value="Genomic_DNA"/>
</dbReference>
<dbReference type="GO" id="GO:0005886">
    <property type="term" value="C:plasma membrane"/>
    <property type="evidence" value="ECO:0007669"/>
    <property type="project" value="UniProtKB-SubCell"/>
</dbReference>
<evidence type="ECO:0000256" key="7">
    <source>
        <dbReference type="ARBA" id="ARBA00022801"/>
    </source>
</evidence>
<sequence>MATASALALLLLAILSPFRNVSAVGVSYGTLGKNFPSPSTDTSAADEWFTDRVMSFIPVTSIVPLLLPSNEICMAVLASSFPPSVSTFATALMPVMTSIVGFLADTGAPYMVNAYPYFAYRDNRDAQVDAIGSAIVALGSGNRTVKITISESGCHHRVNQQWRGIRFGEKMSSGVSGPSVRWCIAKPHANEKVLQAVLDLFCGPGGVGCREIYVSGDCFAPDKLHAHASYALNAYYQMHGRNHVLEL</sequence>
<accession>A0A4V6A8Z3</accession>
<evidence type="ECO:0000256" key="4">
    <source>
        <dbReference type="ARBA" id="ARBA00012780"/>
    </source>
</evidence>
<evidence type="ECO:0000256" key="12">
    <source>
        <dbReference type="SAM" id="SignalP"/>
    </source>
</evidence>
<evidence type="ECO:0000256" key="5">
    <source>
        <dbReference type="ARBA" id="ARBA00022622"/>
    </source>
</evidence>